<keyword evidence="8 9" id="KW-0472">Membrane</keyword>
<dbReference type="GO" id="GO:0008324">
    <property type="term" value="F:monoatomic cation transmembrane transporter activity"/>
    <property type="evidence" value="ECO:0007669"/>
    <property type="project" value="UniProtKB-UniRule"/>
</dbReference>
<dbReference type="PANTHER" id="PTHR16228:SF22">
    <property type="entry name" value="SOLUTE CARRIER FAMILY 41 MEMBER 3"/>
    <property type="match status" value="1"/>
</dbReference>
<proteinExistence type="inferred from homology"/>
<evidence type="ECO:0000256" key="5">
    <source>
        <dbReference type="ARBA" id="ARBA00022842"/>
    </source>
</evidence>
<dbReference type="Ensembl" id="ENSPKIT00000022460.1">
    <property type="protein sequence ID" value="ENSPKIP00000041425.1"/>
    <property type="gene ID" value="ENSPKIG00000017981.1"/>
</dbReference>
<dbReference type="InterPro" id="IPR036739">
    <property type="entry name" value="SLC41_membr_dom_sf"/>
</dbReference>
<feature type="transmembrane region" description="Helical" evidence="9">
    <location>
        <begin position="64"/>
        <end position="83"/>
    </location>
</feature>
<dbReference type="PANTHER" id="PTHR16228">
    <property type="entry name" value="DIVALENT CATION TRANSPORTER SOLUTE CARRIER FAMILY 41"/>
    <property type="match status" value="1"/>
</dbReference>
<comment type="similarity">
    <text evidence="2 9">Belongs to the SLC41A transporter family.</text>
</comment>
<dbReference type="Proteomes" id="UP000261540">
    <property type="component" value="Unplaced"/>
</dbReference>
<evidence type="ECO:0000256" key="4">
    <source>
        <dbReference type="ARBA" id="ARBA00022692"/>
    </source>
</evidence>
<keyword evidence="7 9" id="KW-0406">Ion transport</keyword>
<evidence type="ECO:0000256" key="7">
    <source>
        <dbReference type="ARBA" id="ARBA00023065"/>
    </source>
</evidence>
<feature type="transmembrane region" description="Helical" evidence="9">
    <location>
        <begin position="30"/>
        <end position="52"/>
    </location>
</feature>
<comment type="caution">
    <text evidence="9">Lacks conserved residue(s) required for the propagation of feature annotation.</text>
</comment>
<feature type="domain" description="SLC41A/MgtE integral membrane" evidence="10">
    <location>
        <begin position="1"/>
        <end position="85"/>
    </location>
</feature>
<dbReference type="InterPro" id="IPR045349">
    <property type="entry name" value="SLC41A1-3"/>
</dbReference>
<dbReference type="InterPro" id="IPR006667">
    <property type="entry name" value="SLC41_membr_dom"/>
</dbReference>
<reference evidence="11" key="1">
    <citation type="submission" date="2025-08" db="UniProtKB">
        <authorList>
            <consortium name="Ensembl"/>
        </authorList>
    </citation>
    <scope>IDENTIFICATION</scope>
</reference>
<evidence type="ECO:0000256" key="1">
    <source>
        <dbReference type="ARBA" id="ARBA00004141"/>
    </source>
</evidence>
<comment type="function">
    <text evidence="9">Acts as a magnesium transporter.</text>
</comment>
<evidence type="ECO:0000313" key="12">
    <source>
        <dbReference type="Proteomes" id="UP000261540"/>
    </source>
</evidence>
<dbReference type="GO" id="GO:0005886">
    <property type="term" value="C:plasma membrane"/>
    <property type="evidence" value="ECO:0007669"/>
    <property type="project" value="TreeGrafter"/>
</dbReference>
<dbReference type="Pfam" id="PF01769">
    <property type="entry name" value="MgtE"/>
    <property type="match status" value="1"/>
</dbReference>
<reference evidence="11" key="2">
    <citation type="submission" date="2025-09" db="UniProtKB">
        <authorList>
            <consortium name="Ensembl"/>
        </authorList>
    </citation>
    <scope>IDENTIFICATION</scope>
</reference>
<evidence type="ECO:0000259" key="10">
    <source>
        <dbReference type="Pfam" id="PF01769"/>
    </source>
</evidence>
<dbReference type="GO" id="GO:0030001">
    <property type="term" value="P:metal ion transport"/>
    <property type="evidence" value="ECO:0007669"/>
    <property type="project" value="UniProtKB-UniRule"/>
</dbReference>
<keyword evidence="12" id="KW-1185">Reference proteome</keyword>
<evidence type="ECO:0000256" key="8">
    <source>
        <dbReference type="ARBA" id="ARBA00023136"/>
    </source>
</evidence>
<comment type="subcellular location">
    <subcellularLocation>
        <location evidence="1 9">Membrane</location>
        <topology evidence="1 9">Multi-pass membrane protein</topology>
    </subcellularLocation>
</comment>
<evidence type="ECO:0000256" key="9">
    <source>
        <dbReference type="RuleBase" id="RU369007"/>
    </source>
</evidence>
<organism evidence="11 12">
    <name type="scientific">Paramormyrops kingsleyae</name>
    <dbReference type="NCBI Taxonomy" id="1676925"/>
    <lineage>
        <taxon>Eukaryota</taxon>
        <taxon>Metazoa</taxon>
        <taxon>Chordata</taxon>
        <taxon>Craniata</taxon>
        <taxon>Vertebrata</taxon>
        <taxon>Euteleostomi</taxon>
        <taxon>Actinopterygii</taxon>
        <taxon>Neopterygii</taxon>
        <taxon>Teleostei</taxon>
        <taxon>Osteoglossocephala</taxon>
        <taxon>Osteoglossomorpha</taxon>
        <taxon>Osteoglossiformes</taxon>
        <taxon>Mormyridae</taxon>
        <taxon>Paramormyrops</taxon>
    </lineage>
</organism>
<sequence length="104" mass="10486">MTLASRLSTAANVGQMDDPQEQRKMVCSNLALVQVQATAVGFLAAMTAAALGAVSRGQVALDNAILLCASSVTTAFTAALLLGKLAQSPAPIPSGSDHPLPVPN</sequence>
<evidence type="ECO:0000313" key="11">
    <source>
        <dbReference type="Ensembl" id="ENSPKIP00000041425.1"/>
    </source>
</evidence>
<protein>
    <recommendedName>
        <fullName evidence="9">Solute carrier family 41 member</fullName>
    </recommendedName>
</protein>
<keyword evidence="6 9" id="KW-1133">Transmembrane helix</keyword>
<dbReference type="SUPFAM" id="SSF161093">
    <property type="entry name" value="MgtE membrane domain-like"/>
    <property type="match status" value="1"/>
</dbReference>
<keyword evidence="4 9" id="KW-0812">Transmembrane</keyword>
<dbReference type="GeneTree" id="ENSGT00950000183042"/>
<dbReference type="AlphaFoldDB" id="A0A3B3TFI2"/>
<name>A0A3B3TFI2_9TELE</name>
<dbReference type="GO" id="GO:0022890">
    <property type="term" value="F:inorganic cation transmembrane transporter activity"/>
    <property type="evidence" value="ECO:0007669"/>
    <property type="project" value="UniProtKB-UniRule"/>
</dbReference>
<keyword evidence="5 9" id="KW-0460">Magnesium</keyword>
<evidence type="ECO:0000256" key="6">
    <source>
        <dbReference type="ARBA" id="ARBA00022989"/>
    </source>
</evidence>
<evidence type="ECO:0000256" key="2">
    <source>
        <dbReference type="ARBA" id="ARBA00009749"/>
    </source>
</evidence>
<keyword evidence="3 9" id="KW-0813">Transport</keyword>
<accession>A0A3B3TFI2</accession>
<evidence type="ECO:0000256" key="3">
    <source>
        <dbReference type="ARBA" id="ARBA00022448"/>
    </source>
</evidence>